<comment type="similarity">
    <text evidence="1">Belongs to the glycosyltransferase 34 family.</text>
</comment>
<dbReference type="PANTHER" id="PTHR31306">
    <property type="entry name" value="ALPHA-1,6-MANNOSYLTRANSFERASE MNN11-RELATED"/>
    <property type="match status" value="1"/>
</dbReference>
<reference evidence="4" key="1">
    <citation type="journal article" date="2020" name="Stud. Mycol.">
        <title>101 Dothideomycetes genomes: a test case for predicting lifestyles and emergence of pathogens.</title>
        <authorList>
            <person name="Haridas S."/>
            <person name="Albert R."/>
            <person name="Binder M."/>
            <person name="Bloem J."/>
            <person name="Labutti K."/>
            <person name="Salamov A."/>
            <person name="Andreopoulos B."/>
            <person name="Baker S."/>
            <person name="Barry K."/>
            <person name="Bills G."/>
            <person name="Bluhm B."/>
            <person name="Cannon C."/>
            <person name="Castanera R."/>
            <person name="Culley D."/>
            <person name="Daum C."/>
            <person name="Ezra D."/>
            <person name="Gonzalez J."/>
            <person name="Henrissat B."/>
            <person name="Kuo A."/>
            <person name="Liang C."/>
            <person name="Lipzen A."/>
            <person name="Lutzoni F."/>
            <person name="Magnuson J."/>
            <person name="Mondo S."/>
            <person name="Nolan M."/>
            <person name="Ohm R."/>
            <person name="Pangilinan J."/>
            <person name="Park H.-J."/>
            <person name="Ramirez L."/>
            <person name="Alfaro M."/>
            <person name="Sun H."/>
            <person name="Tritt A."/>
            <person name="Yoshinaga Y."/>
            <person name="Zwiers L.-H."/>
            <person name="Turgeon B."/>
            <person name="Goodwin S."/>
            <person name="Spatafora J."/>
            <person name="Crous P."/>
            <person name="Grigoriev I."/>
        </authorList>
    </citation>
    <scope>NUCLEOTIDE SEQUENCE</scope>
    <source>
        <strain evidence="4">CBS 109.77</strain>
    </source>
</reference>
<dbReference type="GO" id="GO:0016757">
    <property type="term" value="F:glycosyltransferase activity"/>
    <property type="evidence" value="ECO:0007669"/>
    <property type="project" value="UniProtKB-KW"/>
</dbReference>
<dbReference type="InterPro" id="IPR008630">
    <property type="entry name" value="Glyco_trans_34"/>
</dbReference>
<evidence type="ECO:0000256" key="2">
    <source>
        <dbReference type="ARBA" id="ARBA00022676"/>
    </source>
</evidence>
<dbReference type="InterPro" id="IPR029044">
    <property type="entry name" value="Nucleotide-diphossugar_trans"/>
</dbReference>
<dbReference type="GO" id="GO:0000139">
    <property type="term" value="C:Golgi membrane"/>
    <property type="evidence" value="ECO:0007669"/>
    <property type="project" value="TreeGrafter"/>
</dbReference>
<accession>A0A6A6WQW7</accession>
<dbReference type="OrthoDB" id="407658at2759"/>
<evidence type="ECO:0000256" key="1">
    <source>
        <dbReference type="ARBA" id="ARBA00005664"/>
    </source>
</evidence>
<proteinExistence type="inferred from homology"/>
<dbReference type="PANTHER" id="PTHR31306:SF8">
    <property type="entry name" value="GLYCOSYLTRANSFERASE FAMILY 34 PROTEIN"/>
    <property type="match status" value="1"/>
</dbReference>
<evidence type="ECO:0000256" key="3">
    <source>
        <dbReference type="ARBA" id="ARBA00022679"/>
    </source>
</evidence>
<gene>
    <name evidence="4" type="ORF">K505DRAFT_205763</name>
</gene>
<organism evidence="4 5">
    <name type="scientific">Melanomma pulvis-pyrius CBS 109.77</name>
    <dbReference type="NCBI Taxonomy" id="1314802"/>
    <lineage>
        <taxon>Eukaryota</taxon>
        <taxon>Fungi</taxon>
        <taxon>Dikarya</taxon>
        <taxon>Ascomycota</taxon>
        <taxon>Pezizomycotina</taxon>
        <taxon>Dothideomycetes</taxon>
        <taxon>Pleosporomycetidae</taxon>
        <taxon>Pleosporales</taxon>
        <taxon>Melanommataceae</taxon>
        <taxon>Melanomma</taxon>
    </lineage>
</organism>
<evidence type="ECO:0000313" key="4">
    <source>
        <dbReference type="EMBL" id="KAF2786489.1"/>
    </source>
</evidence>
<keyword evidence="5" id="KW-1185">Reference proteome</keyword>
<protein>
    <submittedName>
        <fullName evidence="4">Glycosyltransferase family 34 protein</fullName>
    </submittedName>
</protein>
<feature type="non-terminal residue" evidence="4">
    <location>
        <position position="1"/>
    </location>
</feature>
<dbReference type="EMBL" id="MU002456">
    <property type="protein sequence ID" value="KAF2786489.1"/>
    <property type="molecule type" value="Genomic_DNA"/>
</dbReference>
<dbReference type="Proteomes" id="UP000799757">
    <property type="component" value="Unassembled WGS sequence"/>
</dbReference>
<sequence>VKLNAARPLREMRIAKASMLYGPTNFIYEKALESHAKHNRVHGYEMHVSRVAIVKGYWNKLLWLQHLILTELQKPEGRRIDWIMYIDPSILLLNPQISLRTFLPPPDESFDSLALISSKPDGKTLSTSSFFLRVSPTSLKLLAEAMAAPKQDPERNWGNDIASTTLQSVVDQEEYRHAALYQPAHWYNSAATREYNITLGSLLARFPRELQGYRWKGMDDLLTLLSRDQRKFSKVAENTIYATEPHQFWARVTEARKVLKQAEEHGKNVPAVDLSDKIWRLRDNLELNAWDAVALDESLAILKEAVGLE</sequence>
<keyword evidence="3 4" id="KW-0808">Transferase</keyword>
<keyword evidence="2" id="KW-0328">Glycosyltransferase</keyword>
<dbReference type="AlphaFoldDB" id="A0A6A6WQW7"/>
<name>A0A6A6WQW7_9PLEO</name>
<dbReference type="GO" id="GO:0006487">
    <property type="term" value="P:protein N-linked glycosylation"/>
    <property type="evidence" value="ECO:0007669"/>
    <property type="project" value="TreeGrafter"/>
</dbReference>
<evidence type="ECO:0000313" key="5">
    <source>
        <dbReference type="Proteomes" id="UP000799757"/>
    </source>
</evidence>
<feature type="non-terminal residue" evidence="4">
    <location>
        <position position="309"/>
    </location>
</feature>
<dbReference type="Gene3D" id="3.90.550.10">
    <property type="entry name" value="Spore Coat Polysaccharide Biosynthesis Protein SpsA, Chain A"/>
    <property type="match status" value="1"/>
</dbReference>